<dbReference type="AlphaFoldDB" id="A0A8H7UEY4"/>
<gene>
    <name evidence="3" type="ORF">INT43_001987</name>
</gene>
<sequence length="451" mass="46486">MAVTIDEDDSIWKLQDMPDSVYEVGNQPATIDIKAVELAPDMNKEIESTTTSNAWEATATSSELEPTTTWNEAEAGETSNWRDTFQGLEISNIDDKPTPTTSTDVEYQDQQMTGILGTVPGIINEETSVASSSSLSTFPAVETEMPASSALLEEISNNTPSSTTDSIIEAAYTEPANVAYEAPTLPTASMIIDHFESESTSSTDIYNEPQEAPIAMNAFSSSTSAFAEETQVPQPSIKLHIPDGNVQKSNGPANATPQPSIRILPAFPGNTDNRNVAGQANPPPAPPPAADKSPDPKDAKASPPPPAGKPSASTPPSNDPAKPSNSPATGNPPKESNNGSSPPAGTEHIPNSPGGGPSSSSSPSRPSSPPGGGTPGGSRGGPGVGDYGGPFSGGQGKSGSSGGKTTDEDLGAIGQIGVFESSGASQHLALGSIWMWIVALVVIWTTLKHRN</sequence>
<keyword evidence="4" id="KW-1185">Reference proteome</keyword>
<keyword evidence="2" id="KW-0472">Membrane</keyword>
<keyword evidence="2" id="KW-0812">Transmembrane</keyword>
<feature type="transmembrane region" description="Helical" evidence="2">
    <location>
        <begin position="428"/>
        <end position="447"/>
    </location>
</feature>
<dbReference type="OrthoDB" id="10443408at2759"/>
<evidence type="ECO:0000256" key="1">
    <source>
        <dbReference type="SAM" id="MobiDB-lite"/>
    </source>
</evidence>
<comment type="caution">
    <text evidence="3">The sequence shown here is derived from an EMBL/GenBank/DDBJ whole genome shotgun (WGS) entry which is preliminary data.</text>
</comment>
<proteinExistence type="predicted"/>
<dbReference type="Proteomes" id="UP000654370">
    <property type="component" value="Unassembled WGS sequence"/>
</dbReference>
<protein>
    <submittedName>
        <fullName evidence="3">Uncharacterized protein</fullName>
    </submittedName>
</protein>
<evidence type="ECO:0000313" key="4">
    <source>
        <dbReference type="Proteomes" id="UP000654370"/>
    </source>
</evidence>
<accession>A0A8H7UEY4</accession>
<evidence type="ECO:0000313" key="3">
    <source>
        <dbReference type="EMBL" id="KAG2179137.1"/>
    </source>
</evidence>
<name>A0A8H7UEY4_MORIS</name>
<reference evidence="3" key="1">
    <citation type="submission" date="2020-12" db="EMBL/GenBank/DDBJ databases">
        <title>Metabolic potential, ecology and presence of endohyphal bacteria is reflected in genomic diversity of Mucoromycotina.</title>
        <authorList>
            <person name="Muszewska A."/>
            <person name="Okrasinska A."/>
            <person name="Steczkiewicz K."/>
            <person name="Drgas O."/>
            <person name="Orlowska M."/>
            <person name="Perlinska-Lenart U."/>
            <person name="Aleksandrzak-Piekarczyk T."/>
            <person name="Szatraj K."/>
            <person name="Zielenkiewicz U."/>
            <person name="Pilsyk S."/>
            <person name="Malc E."/>
            <person name="Mieczkowski P."/>
            <person name="Kruszewska J.S."/>
            <person name="Biernat P."/>
            <person name="Pawlowska J."/>
        </authorList>
    </citation>
    <scope>NUCLEOTIDE SEQUENCE</scope>
    <source>
        <strain evidence="3">WA0000067209</strain>
    </source>
</reference>
<feature type="compositionally biased region" description="Polar residues" evidence="1">
    <location>
        <begin position="323"/>
        <end position="343"/>
    </location>
</feature>
<feature type="region of interest" description="Disordered" evidence="1">
    <location>
        <begin position="225"/>
        <end position="409"/>
    </location>
</feature>
<dbReference type="EMBL" id="JAEPQZ010000007">
    <property type="protein sequence ID" value="KAG2179137.1"/>
    <property type="molecule type" value="Genomic_DNA"/>
</dbReference>
<keyword evidence="2" id="KW-1133">Transmembrane helix</keyword>
<feature type="compositionally biased region" description="Polar residues" evidence="1">
    <location>
        <begin position="246"/>
        <end position="259"/>
    </location>
</feature>
<evidence type="ECO:0000256" key="2">
    <source>
        <dbReference type="SAM" id="Phobius"/>
    </source>
</evidence>
<organism evidence="3 4">
    <name type="scientific">Mortierella isabellina</name>
    <name type="common">Filamentous fungus</name>
    <name type="synonym">Umbelopsis isabellina</name>
    <dbReference type="NCBI Taxonomy" id="91625"/>
    <lineage>
        <taxon>Eukaryota</taxon>
        <taxon>Fungi</taxon>
        <taxon>Fungi incertae sedis</taxon>
        <taxon>Mucoromycota</taxon>
        <taxon>Mucoromycotina</taxon>
        <taxon>Umbelopsidomycetes</taxon>
        <taxon>Umbelopsidales</taxon>
        <taxon>Umbelopsidaceae</taxon>
        <taxon>Umbelopsis</taxon>
    </lineage>
</organism>
<feature type="compositionally biased region" description="Gly residues" evidence="1">
    <location>
        <begin position="370"/>
        <end position="402"/>
    </location>
</feature>